<feature type="compositionally biased region" description="Polar residues" evidence="1">
    <location>
        <begin position="852"/>
        <end position="873"/>
    </location>
</feature>
<feature type="compositionally biased region" description="Basic and acidic residues" evidence="1">
    <location>
        <begin position="319"/>
        <end position="331"/>
    </location>
</feature>
<name>A0A6G0XTR6_9STRA</name>
<sequence>MQNFRAVKKKTSGIGTSSLNKERSRDPYRVRSNLSALENESPAASGTNRRHESTASRSDRANNYSAMSDRRVSGNASMNSTNGHSGRRNNGSNLNPNSGNPSDRPQSNSSGRMRSDIQEPEPSPSSNQYDLIWHQGALALQFTLNERRQITIRQIENLPKETTAGLQSASIGDVLVALNWDDVTTLSPADVQERLNRAELPLTLTFRSVAPRIKRKTSSTQIPPLQPGEFEAMWSTGRLGVVIACDNDGRPVVREYAKESSTDPGVSMIQPLDELIYVNNISLSGYSYEQAITTLRQSQKPMVLRFKRPPPVTLQPSRVEQKTREISRNRETPPSSSFRDVTRNRDATPPSSTRESRRQSSKEITQSWPSQYSISWADGPLGMVLKKNSSNDIFIKELKSRGLAQTHRDVLAEGDVLLSVAGVPTKPLGLTGAVDFLQTVHKPVELIFQRPSPVQDRTPPPSQEYTPSSQNRRTSTKQRTPPPSQERVRQSTMVVLPLPSDEVSNESFISDSIAAKYLSKSSPEVTASAEQSYDLIWHRGKLAVSLRNSSTNHTLIRKITPGEQETTANLDAAKVGDILVAINWDDVTSLSYDKIITRLKNRDFPLTLSFKRMERKKPDTSNATTASEPAALPRGDFEVMWREGKLGVKIHCDPDGRAMVRERTVEVADPDLAKIQAGDELIYVNDLRVKSIGYSEALVHMKKPKPIKLRFRRRQRRASAAPSVIGPQPVEVNLDEAMAASNSPRQSIAEKVVDPSQEGEMYSVEWTGGSLGITLRMNESYEIYIAQLTGKGLSLNYPSMRVGDVLLGVMGVPTTPLGLAGTVDFLKCIQKPAVLTFLRKAVPASQPEVPTKPSTDTVATSTLPQSGQPSPSKSRPPPLDLTSVAQESTQIVVPASTSSPAKTAEKMLSPLAITSHDNGQWPFAHDSSIGPNSVSMPMSPSTQLTVSLRASSVTGVVVMSPKFSTQPLTPPSTLQHPHAQSMLPLSPQANISFGRTSPRATDTSTSSALNEQPPSPTLSVSSEPIVSPVLAPINQPCTPPGTPPSSGSVVISRPVPVKQVDEAQILSKAVEPLTPPSNPHIDPWSKNEAYKVSTVLGTSPGTPTFVLDAPHAVVSPIVAAAIVSPPGTPHAAPFGSVTDQSFEHESTPPSFTNSATSSNPAGNHGWHYDDVDMRYESIADLHDFRNTSNSSFSTPLEGMPTQFYSSPPNTVNKGNANSQLVEPNQFGHNSSVAQSDFAYASANAANQYADLSWDISRENRTPTHNTPTAASSMVPLYSARSESVGSMDSMDICDQMSSASSDFMSSRSLATSDAFASNDGSKPLRFTTVSLDDGEVDIDDDDDSVQQDYSTIAPEDVPVLSMSSTRSMISSISSPPSPVPIPASISNEPVKTLYSVLWRGGPLGLAIKRNKDDEICVKALTGGGLAGMSDIIQAGDVLVQCGTTIVQHFTLAETSKVLKEAKTPVSLVFMRRGLPERPVSSGRMSGTSTFTPDTFTNSYDNLQYLGVSSPGSRDSAMTEDPMMSSRTLNDFTMSSRTPVFMPKRLPSNRHSTVFSIVWEGGPLGIAVTKNSDDENCVMRLTGDGLAAQSTIIQVGDVLVAAGDMQVSKLSLTAALQVIQLARKPTFLVFRRGGGADEDV</sequence>
<dbReference type="VEuPathDB" id="FungiDB:AeMF1_002721"/>
<feature type="compositionally biased region" description="Polar residues" evidence="1">
    <location>
        <begin position="1147"/>
        <end position="1161"/>
    </location>
</feature>
<comment type="caution">
    <text evidence="3">The sequence shown here is derived from an EMBL/GenBank/DDBJ whole genome shotgun (WGS) entry which is preliminary data.</text>
</comment>
<protein>
    <recommendedName>
        <fullName evidence="2">PDZ domain-containing protein</fullName>
    </recommendedName>
</protein>
<feature type="domain" description="PDZ" evidence="2">
    <location>
        <begin position="379"/>
        <end position="452"/>
    </location>
</feature>
<dbReference type="PANTHER" id="PTHR19964">
    <property type="entry name" value="MULTIPLE PDZ DOMAIN PROTEIN"/>
    <property type="match status" value="1"/>
</dbReference>
<dbReference type="Pfam" id="PF00595">
    <property type="entry name" value="PDZ"/>
    <property type="match status" value="1"/>
</dbReference>
<proteinExistence type="predicted"/>
<feature type="compositionally biased region" description="Polar residues" evidence="1">
    <location>
        <begin position="32"/>
        <end position="47"/>
    </location>
</feature>
<evidence type="ECO:0000313" key="4">
    <source>
        <dbReference type="Proteomes" id="UP000481153"/>
    </source>
</evidence>
<feature type="domain" description="PDZ" evidence="2">
    <location>
        <begin position="235"/>
        <end position="310"/>
    </location>
</feature>
<feature type="region of interest" description="Disordered" evidence="1">
    <location>
        <begin position="843"/>
        <end position="903"/>
    </location>
</feature>
<dbReference type="SMART" id="SM00228">
    <property type="entry name" value="PDZ"/>
    <property type="match status" value="7"/>
</dbReference>
<dbReference type="InterPro" id="IPR051342">
    <property type="entry name" value="PDZ_scaffold"/>
</dbReference>
<feature type="region of interest" description="Disordered" evidence="1">
    <location>
        <begin position="988"/>
        <end position="1022"/>
    </location>
</feature>
<dbReference type="SUPFAM" id="SSF50156">
    <property type="entry name" value="PDZ domain-like"/>
    <property type="match status" value="5"/>
</dbReference>
<feature type="domain" description="PDZ" evidence="2">
    <location>
        <begin position="1401"/>
        <end position="1473"/>
    </location>
</feature>
<dbReference type="EMBL" id="VJMJ01000012">
    <property type="protein sequence ID" value="KAF0743836.1"/>
    <property type="molecule type" value="Genomic_DNA"/>
</dbReference>
<dbReference type="PANTHER" id="PTHR19964:SF92">
    <property type="entry name" value="PATJ HOMOLOG"/>
    <property type="match status" value="1"/>
</dbReference>
<feature type="domain" description="PDZ" evidence="2">
    <location>
        <begin position="539"/>
        <end position="614"/>
    </location>
</feature>
<feature type="compositionally biased region" description="Polar residues" evidence="1">
    <location>
        <begin position="463"/>
        <end position="479"/>
    </location>
</feature>
<feature type="compositionally biased region" description="Basic and acidic residues" evidence="1">
    <location>
        <begin position="49"/>
        <end position="60"/>
    </location>
</feature>
<gene>
    <name evidence="3" type="ORF">Ae201684_001482</name>
</gene>
<dbReference type="PROSITE" id="PS50106">
    <property type="entry name" value="PDZ"/>
    <property type="match status" value="6"/>
</dbReference>
<dbReference type="Proteomes" id="UP000481153">
    <property type="component" value="Unassembled WGS sequence"/>
</dbReference>
<evidence type="ECO:0000259" key="2">
    <source>
        <dbReference type="PROSITE" id="PS50106"/>
    </source>
</evidence>
<feature type="region of interest" description="Disordered" evidence="1">
    <location>
        <begin position="307"/>
        <end position="366"/>
    </location>
</feature>
<reference evidence="3 4" key="1">
    <citation type="submission" date="2019-07" db="EMBL/GenBank/DDBJ databases">
        <title>Genomics analysis of Aphanomyces spp. identifies a new class of oomycete effector associated with host adaptation.</title>
        <authorList>
            <person name="Gaulin E."/>
        </authorList>
    </citation>
    <scope>NUCLEOTIDE SEQUENCE [LARGE SCALE GENOMIC DNA]</scope>
    <source>
        <strain evidence="3 4">ATCC 201684</strain>
    </source>
</reference>
<dbReference type="InterPro" id="IPR036034">
    <property type="entry name" value="PDZ_sf"/>
</dbReference>
<dbReference type="Gene3D" id="2.30.42.10">
    <property type="match status" value="4"/>
</dbReference>
<dbReference type="CDD" id="cd00136">
    <property type="entry name" value="PDZ_canonical"/>
    <property type="match status" value="2"/>
</dbReference>
<organism evidence="3 4">
    <name type="scientific">Aphanomyces euteiches</name>
    <dbReference type="NCBI Taxonomy" id="100861"/>
    <lineage>
        <taxon>Eukaryota</taxon>
        <taxon>Sar</taxon>
        <taxon>Stramenopiles</taxon>
        <taxon>Oomycota</taxon>
        <taxon>Saprolegniomycetes</taxon>
        <taxon>Saprolegniales</taxon>
        <taxon>Verrucalvaceae</taxon>
        <taxon>Aphanomyces</taxon>
    </lineage>
</organism>
<feature type="domain" description="PDZ" evidence="2">
    <location>
        <begin position="769"/>
        <end position="841"/>
    </location>
</feature>
<accession>A0A6G0XTR6</accession>
<evidence type="ECO:0000256" key="1">
    <source>
        <dbReference type="SAM" id="MobiDB-lite"/>
    </source>
</evidence>
<dbReference type="InterPro" id="IPR001478">
    <property type="entry name" value="PDZ"/>
</dbReference>
<evidence type="ECO:0000313" key="3">
    <source>
        <dbReference type="EMBL" id="KAF0743836.1"/>
    </source>
</evidence>
<feature type="region of interest" description="Disordered" evidence="1">
    <location>
        <begin position="449"/>
        <end position="489"/>
    </location>
</feature>
<feature type="domain" description="PDZ" evidence="2">
    <location>
        <begin position="1561"/>
        <end position="1633"/>
    </location>
</feature>
<feature type="compositionally biased region" description="Basic and acidic residues" evidence="1">
    <location>
        <begin position="20"/>
        <end position="29"/>
    </location>
</feature>
<feature type="compositionally biased region" description="Polar residues" evidence="1">
    <location>
        <begin position="883"/>
        <end position="901"/>
    </location>
</feature>
<keyword evidence="4" id="KW-1185">Reference proteome</keyword>
<feature type="compositionally biased region" description="Low complexity" evidence="1">
    <location>
        <begin position="79"/>
        <end position="102"/>
    </location>
</feature>
<feature type="compositionally biased region" description="Basic residues" evidence="1">
    <location>
        <begin position="1"/>
        <end position="11"/>
    </location>
</feature>
<feature type="compositionally biased region" description="Polar residues" evidence="1">
    <location>
        <begin position="103"/>
        <end position="112"/>
    </location>
</feature>
<feature type="region of interest" description="Disordered" evidence="1">
    <location>
        <begin position="1131"/>
        <end position="1164"/>
    </location>
</feature>
<feature type="region of interest" description="Disordered" evidence="1">
    <location>
        <begin position="1"/>
        <end position="128"/>
    </location>
</feature>